<evidence type="ECO:0000313" key="3">
    <source>
        <dbReference type="Proteomes" id="UP000663193"/>
    </source>
</evidence>
<gene>
    <name evidence="2" type="ORF">JI435_155970</name>
</gene>
<sequence>MLPCGRVKRISLARNATLLHNVVSAGRRTVTIRRVIPSEKGHTRPRSFGLTPPKKVRPGKTPHGPQECSVCFPIETRIKGPPPKPEGSSRYHAAVAEWSQSQTPIASFESKELSLAKWPLARTRKYTLLGSYSLDEHRRLYIPGSPPHLPPSIDQKELDIGSDPNLSNAVIPRAMDAVCPAIQIMNPYFDLASLHFIVEPSVLAEMLLGRPKPLLIFGSKGMPTLLGRLIQPPHHDSTNSARTDSAETNSVKTGSVGADSVDTDPVRTDSAETHSVEVGDTEETSLKGFNPGDAKLRHEITEPADGIPAGSNYCRIIQYKWGGISFAIHEKVNAWSLNENIDVDAMQPPINNDMPPPPEPQEYSEQPITRVGSPIPQELLVDIKWVTGLNFTGKKASCALFLPR</sequence>
<dbReference type="EMBL" id="CP069026">
    <property type="protein sequence ID" value="QRC93903.1"/>
    <property type="molecule type" value="Genomic_DNA"/>
</dbReference>
<accession>A0A7U2EXX7</accession>
<dbReference type="VEuPathDB" id="FungiDB:JI435_155970"/>
<proteinExistence type="predicted"/>
<protein>
    <submittedName>
        <fullName evidence="2">Uncharacterized protein</fullName>
    </submittedName>
</protein>
<dbReference type="AlphaFoldDB" id="A0A7U2EXX7"/>
<feature type="region of interest" description="Disordered" evidence="1">
    <location>
        <begin position="38"/>
        <end position="65"/>
    </location>
</feature>
<evidence type="ECO:0000313" key="2">
    <source>
        <dbReference type="EMBL" id="QRC93903.1"/>
    </source>
</evidence>
<feature type="region of interest" description="Disordered" evidence="1">
    <location>
        <begin position="229"/>
        <end position="293"/>
    </location>
</feature>
<feature type="compositionally biased region" description="Polar residues" evidence="1">
    <location>
        <begin position="238"/>
        <end position="253"/>
    </location>
</feature>
<evidence type="ECO:0000256" key="1">
    <source>
        <dbReference type="SAM" id="MobiDB-lite"/>
    </source>
</evidence>
<organism evidence="2 3">
    <name type="scientific">Phaeosphaeria nodorum (strain SN15 / ATCC MYA-4574 / FGSC 10173)</name>
    <name type="common">Glume blotch fungus</name>
    <name type="synonym">Parastagonospora nodorum</name>
    <dbReference type="NCBI Taxonomy" id="321614"/>
    <lineage>
        <taxon>Eukaryota</taxon>
        <taxon>Fungi</taxon>
        <taxon>Dikarya</taxon>
        <taxon>Ascomycota</taxon>
        <taxon>Pezizomycotina</taxon>
        <taxon>Dothideomycetes</taxon>
        <taxon>Pleosporomycetidae</taxon>
        <taxon>Pleosporales</taxon>
        <taxon>Pleosporineae</taxon>
        <taxon>Phaeosphaeriaceae</taxon>
        <taxon>Parastagonospora</taxon>
    </lineage>
</organism>
<name>A0A7U2EXX7_PHANO</name>
<keyword evidence="3" id="KW-1185">Reference proteome</keyword>
<reference evidence="3" key="1">
    <citation type="journal article" date="2021" name="BMC Genomics">
        <title>Chromosome-level genome assembly and manually-curated proteome of model necrotroph Parastagonospora nodorum Sn15 reveals a genome-wide trove of candidate effector homologs, and redundancy of virulence-related functions within an accessory chromosome.</title>
        <authorList>
            <person name="Bertazzoni S."/>
            <person name="Jones D.A.B."/>
            <person name="Phan H.T."/>
            <person name="Tan K.-C."/>
            <person name="Hane J.K."/>
        </authorList>
    </citation>
    <scope>NUCLEOTIDE SEQUENCE [LARGE SCALE GENOMIC DNA]</scope>
    <source>
        <strain evidence="3">SN15 / ATCC MYA-4574 / FGSC 10173)</strain>
    </source>
</reference>
<dbReference type="Proteomes" id="UP000663193">
    <property type="component" value="Chromosome 4"/>
</dbReference>
<feature type="compositionally biased region" description="Basic and acidic residues" evidence="1">
    <location>
        <begin position="264"/>
        <end position="277"/>
    </location>
</feature>